<dbReference type="AlphaFoldDB" id="A0A397UFG9"/>
<evidence type="ECO:0000256" key="1">
    <source>
        <dbReference type="SAM" id="Coils"/>
    </source>
</evidence>
<gene>
    <name evidence="2" type="ORF">C2G38_2269055</name>
</gene>
<dbReference type="STRING" id="44941.A0A397UFG9"/>
<keyword evidence="3" id="KW-1185">Reference proteome</keyword>
<feature type="coiled-coil region" evidence="1">
    <location>
        <begin position="41"/>
        <end position="68"/>
    </location>
</feature>
<comment type="caution">
    <text evidence="2">The sequence shown here is derived from an EMBL/GenBank/DDBJ whole genome shotgun (WGS) entry which is preliminary data.</text>
</comment>
<protein>
    <submittedName>
        <fullName evidence="2">Uncharacterized protein</fullName>
    </submittedName>
</protein>
<keyword evidence="1" id="KW-0175">Coiled coil</keyword>
<reference evidence="2 3" key="1">
    <citation type="submission" date="2018-06" db="EMBL/GenBank/DDBJ databases">
        <title>Comparative genomics reveals the genomic features of Rhizophagus irregularis, R. cerebriforme, R. diaphanum and Gigaspora rosea, and their symbiotic lifestyle signature.</title>
        <authorList>
            <person name="Morin E."/>
            <person name="San Clemente H."/>
            <person name="Chen E.C.H."/>
            <person name="De La Providencia I."/>
            <person name="Hainaut M."/>
            <person name="Kuo A."/>
            <person name="Kohler A."/>
            <person name="Murat C."/>
            <person name="Tang N."/>
            <person name="Roy S."/>
            <person name="Loubradou J."/>
            <person name="Henrissat B."/>
            <person name="Grigoriev I.V."/>
            <person name="Corradi N."/>
            <person name="Roux C."/>
            <person name="Martin F.M."/>
        </authorList>
    </citation>
    <scope>NUCLEOTIDE SEQUENCE [LARGE SCALE GENOMIC DNA]</scope>
    <source>
        <strain evidence="2 3">DAOM 194757</strain>
    </source>
</reference>
<dbReference type="OrthoDB" id="2430997at2759"/>
<evidence type="ECO:0000313" key="2">
    <source>
        <dbReference type="EMBL" id="RIB09032.1"/>
    </source>
</evidence>
<dbReference type="Proteomes" id="UP000266673">
    <property type="component" value="Unassembled WGS sequence"/>
</dbReference>
<dbReference type="EMBL" id="QKWP01001425">
    <property type="protein sequence ID" value="RIB09032.1"/>
    <property type="molecule type" value="Genomic_DNA"/>
</dbReference>
<proteinExistence type="predicted"/>
<organism evidence="2 3">
    <name type="scientific">Gigaspora rosea</name>
    <dbReference type="NCBI Taxonomy" id="44941"/>
    <lineage>
        <taxon>Eukaryota</taxon>
        <taxon>Fungi</taxon>
        <taxon>Fungi incertae sedis</taxon>
        <taxon>Mucoromycota</taxon>
        <taxon>Glomeromycotina</taxon>
        <taxon>Glomeromycetes</taxon>
        <taxon>Diversisporales</taxon>
        <taxon>Gigasporaceae</taxon>
        <taxon>Gigaspora</taxon>
    </lineage>
</organism>
<sequence>MRECKVCTQRPFNKIPPIRPIVAEAKGSNSSLDSQTLISEEDFLLTILSEIKNEKENLEETYDISETISDVYDLQEMNSDSDEWQKINNIADEQENTKVIKIEDKVHKTIHQSPILDIQTNYNIIQNRMQQKCRTKYDQIFNPGELVKVRIPDIDSQKMNCQSLPCKIIQKMTNHDLYQIACQFGVLEHWYPVGELDPLETSDDPSLDVVPLNTTISLKQACFMHRFSQYSRQIDEFGENSKMNLLHIKR</sequence>
<evidence type="ECO:0000313" key="3">
    <source>
        <dbReference type="Proteomes" id="UP000266673"/>
    </source>
</evidence>
<accession>A0A397UFG9</accession>
<name>A0A397UFG9_9GLOM</name>